<dbReference type="OrthoDB" id="1034758at2"/>
<dbReference type="AlphaFoldDB" id="A0A2T1GG26"/>
<reference evidence="2 3" key="1">
    <citation type="submission" date="2018-03" db="EMBL/GenBank/DDBJ databases">
        <title>The ancient ancestry and fast evolution of plastids.</title>
        <authorList>
            <person name="Moore K.R."/>
            <person name="Magnabosco C."/>
            <person name="Momper L."/>
            <person name="Gold D.A."/>
            <person name="Bosak T."/>
            <person name="Fournier G.P."/>
        </authorList>
    </citation>
    <scope>NUCLEOTIDE SEQUENCE [LARGE SCALE GENOMIC DNA]</scope>
    <source>
        <strain evidence="2 3">CCALA 037</strain>
    </source>
</reference>
<name>A0A2T1GG26_9CYAN</name>
<evidence type="ECO:0000256" key="1">
    <source>
        <dbReference type="SAM" id="Phobius"/>
    </source>
</evidence>
<evidence type="ECO:0000313" key="2">
    <source>
        <dbReference type="EMBL" id="PSB56532.1"/>
    </source>
</evidence>
<keyword evidence="3" id="KW-1185">Reference proteome</keyword>
<comment type="caution">
    <text evidence="2">The sequence shown here is derived from an EMBL/GenBank/DDBJ whole genome shotgun (WGS) entry which is preliminary data.</text>
</comment>
<evidence type="ECO:0000313" key="3">
    <source>
        <dbReference type="Proteomes" id="UP000238937"/>
    </source>
</evidence>
<accession>A0A2T1GG26</accession>
<organism evidence="2 3">
    <name type="scientific">Chamaesiphon polymorphus CCALA 037</name>
    <dbReference type="NCBI Taxonomy" id="2107692"/>
    <lineage>
        <taxon>Bacteria</taxon>
        <taxon>Bacillati</taxon>
        <taxon>Cyanobacteriota</taxon>
        <taxon>Cyanophyceae</taxon>
        <taxon>Gomontiellales</taxon>
        <taxon>Chamaesiphonaceae</taxon>
        <taxon>Chamaesiphon</taxon>
    </lineage>
</organism>
<sequence length="120" mass="13192">MVAVSIVHTIFAFVVFPEVILQIFLDGVFDSIGVDPLRGAVVWFLLFGFVLFGLGLAINIIEEMSNGYVPASIGFSLLFIILLGVVLMPVSGFWLALPPALIIIYKRSKRDGLSNTQQNY</sequence>
<dbReference type="EMBL" id="PVWO01000121">
    <property type="protein sequence ID" value="PSB56532.1"/>
    <property type="molecule type" value="Genomic_DNA"/>
</dbReference>
<gene>
    <name evidence="2" type="ORF">C7B77_11585</name>
</gene>
<dbReference type="InterPro" id="IPR045590">
    <property type="entry name" value="DUF6463"/>
</dbReference>
<dbReference type="Proteomes" id="UP000238937">
    <property type="component" value="Unassembled WGS sequence"/>
</dbReference>
<proteinExistence type="predicted"/>
<keyword evidence="1" id="KW-0812">Transmembrane</keyword>
<protein>
    <submittedName>
        <fullName evidence="2">Uncharacterized protein</fullName>
    </submittedName>
</protein>
<feature type="transmembrane region" description="Helical" evidence="1">
    <location>
        <begin position="6"/>
        <end position="29"/>
    </location>
</feature>
<keyword evidence="1" id="KW-0472">Membrane</keyword>
<feature type="transmembrane region" description="Helical" evidence="1">
    <location>
        <begin position="41"/>
        <end position="61"/>
    </location>
</feature>
<dbReference type="Pfam" id="PF20064">
    <property type="entry name" value="DUF6463"/>
    <property type="match status" value="1"/>
</dbReference>
<feature type="transmembrane region" description="Helical" evidence="1">
    <location>
        <begin position="73"/>
        <end position="105"/>
    </location>
</feature>
<keyword evidence="1" id="KW-1133">Transmembrane helix</keyword>